<dbReference type="PANTHER" id="PTHR46082:SF11">
    <property type="entry name" value="AAA+ ATPASE DOMAIN-CONTAINING PROTEIN-RELATED"/>
    <property type="match status" value="1"/>
</dbReference>
<dbReference type="AlphaFoldDB" id="A0A9P4QUW4"/>
<reference evidence="1" key="1">
    <citation type="journal article" date="2020" name="Stud. Mycol.">
        <title>101 Dothideomycetes genomes: a test case for predicting lifestyles and emergence of pathogens.</title>
        <authorList>
            <person name="Haridas S."/>
            <person name="Albert R."/>
            <person name="Binder M."/>
            <person name="Bloem J."/>
            <person name="Labutti K."/>
            <person name="Salamov A."/>
            <person name="Andreopoulos B."/>
            <person name="Baker S."/>
            <person name="Barry K."/>
            <person name="Bills G."/>
            <person name="Bluhm B."/>
            <person name="Cannon C."/>
            <person name="Castanera R."/>
            <person name="Culley D."/>
            <person name="Daum C."/>
            <person name="Ezra D."/>
            <person name="Gonzalez J."/>
            <person name="Henrissat B."/>
            <person name="Kuo A."/>
            <person name="Liang C."/>
            <person name="Lipzen A."/>
            <person name="Lutzoni F."/>
            <person name="Magnuson J."/>
            <person name="Mondo S."/>
            <person name="Nolan M."/>
            <person name="Ohm R."/>
            <person name="Pangilinan J."/>
            <person name="Park H.-J."/>
            <person name="Ramirez L."/>
            <person name="Alfaro M."/>
            <person name="Sun H."/>
            <person name="Tritt A."/>
            <person name="Yoshinaga Y."/>
            <person name="Zwiers L.-H."/>
            <person name="Turgeon B."/>
            <person name="Goodwin S."/>
            <person name="Spatafora J."/>
            <person name="Crous P."/>
            <person name="Grigoriev I."/>
        </authorList>
    </citation>
    <scope>NUCLEOTIDE SEQUENCE</scope>
    <source>
        <strain evidence="1">CBS 125425</strain>
    </source>
</reference>
<sequence length="102" mass="11637">STYRNQGRWREAEQLEVQVMETSSRVLGDEHPDTLISMNNLAFTLKGQGIYDKAISLLEKCCQLQLRVLGQEHPHTILSLEALQAWRVENLSLKPAQKSLSF</sequence>
<dbReference type="InterPro" id="IPR053137">
    <property type="entry name" value="NLR-like"/>
</dbReference>
<keyword evidence="2" id="KW-1185">Reference proteome</keyword>
<evidence type="ECO:0000313" key="2">
    <source>
        <dbReference type="Proteomes" id="UP000799444"/>
    </source>
</evidence>
<gene>
    <name evidence="1" type="ORF">EJ04DRAFT_439661</name>
</gene>
<dbReference type="InterPro" id="IPR011990">
    <property type="entry name" value="TPR-like_helical_dom_sf"/>
</dbReference>
<dbReference type="SUPFAM" id="SSF48452">
    <property type="entry name" value="TPR-like"/>
    <property type="match status" value="1"/>
</dbReference>
<accession>A0A9P4QUW4</accession>
<dbReference type="OrthoDB" id="5986190at2759"/>
<name>A0A9P4QUW4_9PLEO</name>
<dbReference type="PANTHER" id="PTHR46082">
    <property type="entry name" value="ATP/GTP-BINDING PROTEIN-RELATED"/>
    <property type="match status" value="1"/>
</dbReference>
<proteinExistence type="predicted"/>
<protein>
    <recommendedName>
        <fullName evidence="3">Kinesin light chain</fullName>
    </recommendedName>
</protein>
<dbReference type="EMBL" id="ML996165">
    <property type="protein sequence ID" value="KAF2733149.1"/>
    <property type="molecule type" value="Genomic_DNA"/>
</dbReference>
<evidence type="ECO:0000313" key="1">
    <source>
        <dbReference type="EMBL" id="KAF2733149.1"/>
    </source>
</evidence>
<dbReference type="Proteomes" id="UP000799444">
    <property type="component" value="Unassembled WGS sequence"/>
</dbReference>
<evidence type="ECO:0008006" key="3">
    <source>
        <dbReference type="Google" id="ProtNLM"/>
    </source>
</evidence>
<organism evidence="1 2">
    <name type="scientific">Polyplosphaeria fusca</name>
    <dbReference type="NCBI Taxonomy" id="682080"/>
    <lineage>
        <taxon>Eukaryota</taxon>
        <taxon>Fungi</taxon>
        <taxon>Dikarya</taxon>
        <taxon>Ascomycota</taxon>
        <taxon>Pezizomycotina</taxon>
        <taxon>Dothideomycetes</taxon>
        <taxon>Pleosporomycetidae</taxon>
        <taxon>Pleosporales</taxon>
        <taxon>Tetraplosphaeriaceae</taxon>
        <taxon>Polyplosphaeria</taxon>
    </lineage>
</organism>
<feature type="non-terminal residue" evidence="1">
    <location>
        <position position="1"/>
    </location>
</feature>
<comment type="caution">
    <text evidence="1">The sequence shown here is derived from an EMBL/GenBank/DDBJ whole genome shotgun (WGS) entry which is preliminary data.</text>
</comment>
<dbReference type="Pfam" id="PF13424">
    <property type="entry name" value="TPR_12"/>
    <property type="match status" value="1"/>
</dbReference>
<dbReference type="Gene3D" id="1.25.40.10">
    <property type="entry name" value="Tetratricopeptide repeat domain"/>
    <property type="match status" value="1"/>
</dbReference>